<dbReference type="InterPro" id="IPR007325">
    <property type="entry name" value="KFase/CYL"/>
</dbReference>
<proteinExistence type="predicted"/>
<dbReference type="RefSeq" id="WP_092330719.1">
    <property type="nucleotide sequence ID" value="NZ_FNCP01000004.1"/>
</dbReference>
<evidence type="ECO:0000313" key="1">
    <source>
        <dbReference type="EMBL" id="SDG57918.1"/>
    </source>
</evidence>
<reference evidence="2" key="1">
    <citation type="submission" date="2016-10" db="EMBL/GenBank/DDBJ databases">
        <authorList>
            <person name="Varghese N."/>
            <person name="Submissions S."/>
        </authorList>
    </citation>
    <scope>NUCLEOTIDE SEQUENCE [LARGE SCALE GENOMIC DNA]</scope>
    <source>
        <strain evidence="2">DSM 8344</strain>
    </source>
</reference>
<dbReference type="Proteomes" id="UP000198656">
    <property type="component" value="Unassembled WGS sequence"/>
</dbReference>
<evidence type="ECO:0000313" key="2">
    <source>
        <dbReference type="Proteomes" id="UP000198656"/>
    </source>
</evidence>
<dbReference type="EMBL" id="FNCP01000004">
    <property type="protein sequence ID" value="SDG57918.1"/>
    <property type="molecule type" value="Genomic_DNA"/>
</dbReference>
<dbReference type="GO" id="GO:0019441">
    <property type="term" value="P:L-tryptophan catabolic process to kynurenine"/>
    <property type="evidence" value="ECO:0007669"/>
    <property type="project" value="InterPro"/>
</dbReference>
<dbReference type="SUPFAM" id="SSF102198">
    <property type="entry name" value="Putative cyclase"/>
    <property type="match status" value="1"/>
</dbReference>
<dbReference type="InterPro" id="IPR037175">
    <property type="entry name" value="KFase_sf"/>
</dbReference>
<dbReference type="Pfam" id="PF04199">
    <property type="entry name" value="Cyclase"/>
    <property type="match status" value="1"/>
</dbReference>
<dbReference type="AlphaFoldDB" id="A0A1G7VED8"/>
<dbReference type="GO" id="GO:0004061">
    <property type="term" value="F:arylformamidase activity"/>
    <property type="evidence" value="ECO:0007669"/>
    <property type="project" value="InterPro"/>
</dbReference>
<gene>
    <name evidence="1" type="ORF">SAMN05443529_10493</name>
</gene>
<keyword evidence="2" id="KW-1185">Reference proteome</keyword>
<dbReference type="OrthoDB" id="1118163at2"/>
<name>A0A1G7VED8_9FIRM</name>
<sequence>MIIDLTYPLPKKKLEQLLELATTAKYSEKFGHFGTHFDCMGHEFSIDNCKRNGKIFDISSIREREVNLEDIDISKIEENDFIIFYTGIMEKNEYATPEYMKNNPELSNTLIRYLIDKKVSLIGFDMGGIRKSSEHAIADQYCADNGVFIIENLTNLNKLIEFKDNQFIVYTYPILIVGSTGLPTRVITEIFQ</sequence>
<dbReference type="Gene3D" id="3.50.30.50">
    <property type="entry name" value="Putative cyclase"/>
    <property type="match status" value="1"/>
</dbReference>
<dbReference type="STRING" id="1121419.SAMN05443529_10493"/>
<organism evidence="1 2">
    <name type="scientific">Desulfosporosinus hippei DSM 8344</name>
    <dbReference type="NCBI Taxonomy" id="1121419"/>
    <lineage>
        <taxon>Bacteria</taxon>
        <taxon>Bacillati</taxon>
        <taxon>Bacillota</taxon>
        <taxon>Clostridia</taxon>
        <taxon>Eubacteriales</taxon>
        <taxon>Desulfitobacteriaceae</taxon>
        <taxon>Desulfosporosinus</taxon>
    </lineage>
</organism>
<protein>
    <submittedName>
        <fullName evidence="1">Kynurenine formamidase</fullName>
    </submittedName>
</protein>
<accession>A0A1G7VED8</accession>